<comment type="caution">
    <text evidence="7">The sequence shown here is derived from an EMBL/GenBank/DDBJ whole genome shotgun (WGS) entry which is preliminary data.</text>
</comment>
<name>A0A9W8QKL4_AKAMU</name>
<dbReference type="InterPro" id="IPR006102">
    <property type="entry name" value="Ig-like_GH2"/>
</dbReference>
<dbReference type="GO" id="GO:0005975">
    <property type="term" value="P:carbohydrate metabolic process"/>
    <property type="evidence" value="ECO:0007669"/>
    <property type="project" value="InterPro"/>
</dbReference>
<evidence type="ECO:0000259" key="4">
    <source>
        <dbReference type="Pfam" id="PF00703"/>
    </source>
</evidence>
<dbReference type="RefSeq" id="XP_056056979.1">
    <property type="nucleotide sequence ID" value="XM_056202412.1"/>
</dbReference>
<evidence type="ECO:0000259" key="5">
    <source>
        <dbReference type="Pfam" id="PF02836"/>
    </source>
</evidence>
<evidence type="ECO:0008006" key="9">
    <source>
        <dbReference type="Google" id="ProtNLM"/>
    </source>
</evidence>
<dbReference type="Proteomes" id="UP001144673">
    <property type="component" value="Unassembled WGS sequence"/>
</dbReference>
<dbReference type="InterPro" id="IPR051913">
    <property type="entry name" value="GH2_Domain-Containing"/>
</dbReference>
<dbReference type="Gene3D" id="3.20.20.80">
    <property type="entry name" value="Glycosidases"/>
    <property type="match status" value="1"/>
</dbReference>
<dbReference type="InterPro" id="IPR006103">
    <property type="entry name" value="Glyco_hydro_2_cat"/>
</dbReference>
<dbReference type="SUPFAM" id="SSF49303">
    <property type="entry name" value="beta-Galactosidase/glucuronidase domain"/>
    <property type="match status" value="1"/>
</dbReference>
<dbReference type="InterPro" id="IPR008979">
    <property type="entry name" value="Galactose-bd-like_sf"/>
</dbReference>
<keyword evidence="2" id="KW-0378">Hydrolase</keyword>
<evidence type="ECO:0000259" key="6">
    <source>
        <dbReference type="Pfam" id="PF22666"/>
    </source>
</evidence>
<dbReference type="InterPro" id="IPR036156">
    <property type="entry name" value="Beta-gal/glucu_dom_sf"/>
</dbReference>
<dbReference type="GeneID" id="80896290"/>
<dbReference type="Pfam" id="PF02836">
    <property type="entry name" value="Glyco_hydro_2_C"/>
    <property type="match status" value="1"/>
</dbReference>
<sequence>MTSPPDLTTYPRPDFSRRGLRWESLNGPWDFLFDDEDVGLDAKWHLHGLPASVTLSTSASHDDDTLEFDEVGDRVTQSIVSGTQERLSENTLHKTSGTSENAKTTIQVPFVFQSPASGINERGVHEVFWYEREIKDLRDTNDRDRRDSVLLRFGAVDYQATVWVNGRFCRQHRGGHVPFDVDITDALNCAPGQASHRVTLRVYDSAYDLTQPRGKQYWGAKPESIFYTPSGGIWQNVWTEVVPRARIADSSQGTVLRSNDIKEGMLHATIGVLGRKAGEKLDVELKAWHKGQLVSMSARKTLPKETSSVEIDLDMKLPGSSVEKYQEPSGEVSGKLNSNMLVWSPENPLLYGLSIRLYNANGDLVDLAETHVGMRSIEWSDGTWKLNGKPYFQALVLDQGYWPETFMTPPSADALRQDIEHAKRMGFNGCRKHQKVEDPVFYHWADKLGFLVWGEMASAYKFSSEYVERFNEEWTEAVKLVINHPSVVTWTPVNESWGYPALHDNVQQRNHIRALYYLTKSLDPTRPINDNCGWQHVETDLTTFHDYSDGPELAKTCADLRLILGKKADRDVFVPEMPGRDPGAKHSDGRPIMCTEFGGVNIAAAKASEDDRDWGYTTAQNPEELLKRIERLMRGVVEGGHCCAFVYTQLTDIEQEANGLYTFDRREKLSAAQVKAVIHGALKVFYDRVAKNL</sequence>
<evidence type="ECO:0000313" key="7">
    <source>
        <dbReference type="EMBL" id="KAJ4158612.1"/>
    </source>
</evidence>
<keyword evidence="3" id="KW-0326">Glycosidase</keyword>
<feature type="domain" description="Glycoside hydrolase family 2 immunoglobulin-like beta-sandwich" evidence="4">
    <location>
        <begin position="305"/>
        <end position="375"/>
    </location>
</feature>
<evidence type="ECO:0000256" key="3">
    <source>
        <dbReference type="ARBA" id="ARBA00023295"/>
    </source>
</evidence>
<protein>
    <recommendedName>
        <fullName evidence="9">Glycoside hydrolase family 2 protein</fullName>
    </recommendedName>
</protein>
<dbReference type="Gene3D" id="2.60.120.260">
    <property type="entry name" value="Galactose-binding domain-like"/>
    <property type="match status" value="1"/>
</dbReference>
<dbReference type="GO" id="GO:0004553">
    <property type="term" value="F:hydrolase activity, hydrolyzing O-glycosyl compounds"/>
    <property type="evidence" value="ECO:0007669"/>
    <property type="project" value="InterPro"/>
</dbReference>
<dbReference type="AlphaFoldDB" id="A0A9W8QKL4"/>
<dbReference type="InterPro" id="IPR054593">
    <property type="entry name" value="Beta-mannosidase-like_N2"/>
</dbReference>
<accession>A0A9W8QKL4</accession>
<feature type="domain" description="Glycoside hydrolase family 2 catalytic" evidence="5">
    <location>
        <begin position="412"/>
        <end position="533"/>
    </location>
</feature>
<dbReference type="PANTHER" id="PTHR42732:SF4">
    <property type="entry name" value="BETA-MANNOSIDASE"/>
    <property type="match status" value="1"/>
</dbReference>
<comment type="similarity">
    <text evidence="1">Belongs to the glycosyl hydrolase 2 family.</text>
</comment>
<keyword evidence="8" id="KW-1185">Reference proteome</keyword>
<evidence type="ECO:0000256" key="1">
    <source>
        <dbReference type="ARBA" id="ARBA00007401"/>
    </source>
</evidence>
<organism evidence="7 8">
    <name type="scientific">Akanthomyces muscarius</name>
    <name type="common">Entomopathogenic fungus</name>
    <name type="synonym">Lecanicillium muscarium</name>
    <dbReference type="NCBI Taxonomy" id="2231603"/>
    <lineage>
        <taxon>Eukaryota</taxon>
        <taxon>Fungi</taxon>
        <taxon>Dikarya</taxon>
        <taxon>Ascomycota</taxon>
        <taxon>Pezizomycotina</taxon>
        <taxon>Sordariomycetes</taxon>
        <taxon>Hypocreomycetidae</taxon>
        <taxon>Hypocreales</taxon>
        <taxon>Cordycipitaceae</taxon>
        <taxon>Akanthomyces</taxon>
    </lineage>
</organism>
<dbReference type="Pfam" id="PF00703">
    <property type="entry name" value="Glyco_hydro_2"/>
    <property type="match status" value="1"/>
</dbReference>
<evidence type="ECO:0000256" key="2">
    <source>
        <dbReference type="ARBA" id="ARBA00022801"/>
    </source>
</evidence>
<dbReference type="Pfam" id="PF22666">
    <property type="entry name" value="Glyco_hydro_2_N2"/>
    <property type="match status" value="1"/>
</dbReference>
<dbReference type="SUPFAM" id="SSF49785">
    <property type="entry name" value="Galactose-binding domain-like"/>
    <property type="match status" value="1"/>
</dbReference>
<dbReference type="EMBL" id="JAJHUN010000006">
    <property type="protein sequence ID" value="KAJ4158612.1"/>
    <property type="molecule type" value="Genomic_DNA"/>
</dbReference>
<dbReference type="SUPFAM" id="SSF51445">
    <property type="entry name" value="(Trans)glycosidases"/>
    <property type="match status" value="1"/>
</dbReference>
<proteinExistence type="inferred from homology"/>
<dbReference type="KEGG" id="amus:LMH87_009131"/>
<gene>
    <name evidence="7" type="ORF">LMH87_009131</name>
</gene>
<dbReference type="PANTHER" id="PTHR42732">
    <property type="entry name" value="BETA-GALACTOSIDASE"/>
    <property type="match status" value="1"/>
</dbReference>
<evidence type="ECO:0000313" key="8">
    <source>
        <dbReference type="Proteomes" id="UP001144673"/>
    </source>
</evidence>
<dbReference type="Gene3D" id="2.60.40.10">
    <property type="entry name" value="Immunoglobulins"/>
    <property type="match status" value="1"/>
</dbReference>
<dbReference type="InterPro" id="IPR017853">
    <property type="entry name" value="GH"/>
</dbReference>
<reference evidence="7" key="1">
    <citation type="journal article" date="2023" name="Access Microbiol">
        <title>De-novo genome assembly for Akanthomyces muscarius, a biocontrol agent of insect agricultural pests.</title>
        <authorList>
            <person name="Erdos Z."/>
            <person name="Studholme D.J."/>
            <person name="Raymond B."/>
            <person name="Sharma M."/>
        </authorList>
    </citation>
    <scope>NUCLEOTIDE SEQUENCE</scope>
    <source>
        <strain evidence="7">Ve6</strain>
    </source>
</reference>
<dbReference type="InterPro" id="IPR013783">
    <property type="entry name" value="Ig-like_fold"/>
</dbReference>
<feature type="domain" description="Beta-mannosidase-like galactose-binding" evidence="6">
    <location>
        <begin position="115"/>
        <end position="202"/>
    </location>
</feature>